<evidence type="ECO:0000259" key="7">
    <source>
        <dbReference type="PROSITE" id="PS50056"/>
    </source>
</evidence>
<dbReference type="PROSITE" id="PS50056">
    <property type="entry name" value="TYR_PHOSPHATASE_2"/>
    <property type="match status" value="1"/>
</dbReference>
<keyword evidence="3" id="KW-0378">Hydrolase</keyword>
<feature type="domain" description="Tyrosine-protein phosphatase" evidence="6">
    <location>
        <begin position="178"/>
        <end position="337"/>
    </location>
</feature>
<dbReference type="PROSITE" id="PS50054">
    <property type="entry name" value="TYR_PHOSPHATASE_DUAL"/>
    <property type="match status" value="1"/>
</dbReference>
<feature type="region of interest" description="Disordered" evidence="5">
    <location>
        <begin position="391"/>
        <end position="421"/>
    </location>
</feature>
<comment type="similarity">
    <text evidence="1">Belongs to the protein-tyrosine phosphatase family. Non-receptor class CDC14 subfamily.</text>
</comment>
<evidence type="ECO:0000313" key="8">
    <source>
        <dbReference type="EMBL" id="KAK4872044.1"/>
    </source>
</evidence>
<dbReference type="Proteomes" id="UP001353858">
    <property type="component" value="Unassembled WGS sequence"/>
</dbReference>
<dbReference type="InterPro" id="IPR044506">
    <property type="entry name" value="CDC14_C"/>
</dbReference>
<evidence type="ECO:0000256" key="3">
    <source>
        <dbReference type="ARBA" id="ARBA00022801"/>
    </source>
</evidence>
<dbReference type="PROSITE" id="PS00383">
    <property type="entry name" value="TYR_PHOSPHATASE_1"/>
    <property type="match status" value="1"/>
</dbReference>
<reference evidence="9" key="1">
    <citation type="submission" date="2023-01" db="EMBL/GenBank/DDBJ databases">
        <title>Key to firefly adult light organ development and bioluminescence: homeobox transcription factors regulate luciferase expression and transportation to peroxisome.</title>
        <authorList>
            <person name="Fu X."/>
        </authorList>
    </citation>
    <scope>NUCLEOTIDE SEQUENCE [LARGE SCALE GENOMIC DNA]</scope>
</reference>
<proteinExistence type="inferred from homology"/>
<dbReference type="AlphaFoldDB" id="A0AAN7PMX6"/>
<keyword evidence="4" id="KW-0904">Protein phosphatase</keyword>
<accession>A0AAN7PMX6</accession>
<dbReference type="InterPro" id="IPR020422">
    <property type="entry name" value="TYR_PHOSPHATASE_DUAL_dom"/>
</dbReference>
<feature type="domain" description="Tyrosine specific protein phosphatases" evidence="7">
    <location>
        <begin position="261"/>
        <end position="323"/>
    </location>
</feature>
<protein>
    <recommendedName>
        <fullName evidence="2">protein-tyrosine-phosphatase</fullName>
        <ecNumber evidence="2">3.1.3.48</ecNumber>
    </recommendedName>
</protein>
<dbReference type="InterPro" id="IPR016130">
    <property type="entry name" value="Tyr_Pase_AS"/>
</dbReference>
<evidence type="ECO:0000259" key="6">
    <source>
        <dbReference type="PROSITE" id="PS50054"/>
    </source>
</evidence>
<dbReference type="PANTHER" id="PTHR23339">
    <property type="entry name" value="TYROSINE SPECIFIC PROTEIN PHOSPHATASE AND DUAL SPECIFICITY PROTEIN PHOSPHATASE"/>
    <property type="match status" value="1"/>
</dbReference>
<evidence type="ECO:0000313" key="9">
    <source>
        <dbReference type="Proteomes" id="UP001353858"/>
    </source>
</evidence>
<dbReference type="CDD" id="cd17657">
    <property type="entry name" value="CDC14_N"/>
    <property type="match status" value="1"/>
</dbReference>
<dbReference type="SUPFAM" id="SSF52799">
    <property type="entry name" value="(Phosphotyrosine protein) phosphatases II"/>
    <property type="match status" value="2"/>
</dbReference>
<evidence type="ECO:0000256" key="4">
    <source>
        <dbReference type="ARBA" id="ARBA00022912"/>
    </source>
</evidence>
<dbReference type="Pfam" id="PF22785">
    <property type="entry name" value="Tc-R-P"/>
    <property type="match status" value="1"/>
</dbReference>
<dbReference type="InterPro" id="IPR000387">
    <property type="entry name" value="Tyr_Pase_dom"/>
</dbReference>
<evidence type="ECO:0000256" key="5">
    <source>
        <dbReference type="SAM" id="MobiDB-lite"/>
    </source>
</evidence>
<evidence type="ECO:0000256" key="2">
    <source>
        <dbReference type="ARBA" id="ARBA00013064"/>
    </source>
</evidence>
<sequence>MAYYDDVLINATEFIKDRFFFISIKTNEKPKSTACTHYFSIDNELIYESFFNDFGPLNISMLYHYCVKVNKKLKSLSSQKRVVHYTSYNEQKRVNAAFLACSYMIIYWTYTPELVYEALAAHNSMEFIDFRDASVGMPYTINLLDCLNAIYKAHNYGFFNFDNFDFLEYEHYERVENGDLNWILPRKFIGFCGPHNKSTIGNGYPLHCPETYFPYFRRHKVTTIIRLNRKMYEASKFVKAGFVHKDLYFIDGSTPSDKIVSQFLSICEKTNGAVAVHCKAGLGRTGTLIGCYIMKHYKFTAHETIAWIRICRPGSIIGHQQNWLESKQAQMWKAGEEYRAKLGITELPRHTKGIYNYNRGPEFATFLRRLSKKNDVSGILQKVDTMQLEDKETVKEEDDDTMTQGDHLNQMKARRRSRESRQVVATTDKKKIFRARILVSPIDNSATLRTGKVIGIGVKTSAASTSRYLTKRNGTSERKVYLRSSIQRTANSSVTVTNGEVKTPRVLRSTIPNNGSITRNISAVSTSRVPNGELTESKIKRRTKRSLTVEKERSSSRSVKLLRRCKVQSSSDITIKPKFHLPKVTKMSKTP</sequence>
<evidence type="ECO:0000256" key="1">
    <source>
        <dbReference type="ARBA" id="ARBA00007315"/>
    </source>
</evidence>
<dbReference type="InterPro" id="IPR050561">
    <property type="entry name" value="PTP"/>
</dbReference>
<dbReference type="GO" id="GO:0004725">
    <property type="term" value="F:protein tyrosine phosphatase activity"/>
    <property type="evidence" value="ECO:0007669"/>
    <property type="project" value="UniProtKB-EC"/>
</dbReference>
<dbReference type="Pfam" id="PF14671">
    <property type="entry name" value="DSPn"/>
    <property type="match status" value="1"/>
</dbReference>
<dbReference type="FunFam" id="3.90.190.10:FF:000006">
    <property type="entry name" value="Dual specificity protein phosphatase CDC14B"/>
    <property type="match status" value="1"/>
</dbReference>
<dbReference type="InterPro" id="IPR029021">
    <property type="entry name" value="Prot-tyrosine_phosphatase-like"/>
</dbReference>
<organism evidence="8 9">
    <name type="scientific">Aquatica leii</name>
    <dbReference type="NCBI Taxonomy" id="1421715"/>
    <lineage>
        <taxon>Eukaryota</taxon>
        <taxon>Metazoa</taxon>
        <taxon>Ecdysozoa</taxon>
        <taxon>Arthropoda</taxon>
        <taxon>Hexapoda</taxon>
        <taxon>Insecta</taxon>
        <taxon>Pterygota</taxon>
        <taxon>Neoptera</taxon>
        <taxon>Endopterygota</taxon>
        <taxon>Coleoptera</taxon>
        <taxon>Polyphaga</taxon>
        <taxon>Elateriformia</taxon>
        <taxon>Elateroidea</taxon>
        <taxon>Lampyridae</taxon>
        <taxon>Luciolinae</taxon>
        <taxon>Aquatica</taxon>
    </lineage>
</organism>
<dbReference type="EC" id="3.1.3.48" evidence="2"/>
<dbReference type="InterPro" id="IPR029260">
    <property type="entry name" value="DSPn"/>
</dbReference>
<comment type="caution">
    <text evidence="8">The sequence shown here is derived from an EMBL/GenBank/DDBJ whole genome shotgun (WGS) entry which is preliminary data.</text>
</comment>
<keyword evidence="9" id="KW-1185">Reference proteome</keyword>
<name>A0AAN7PMX6_9COLE</name>
<dbReference type="EMBL" id="JARPUR010000008">
    <property type="protein sequence ID" value="KAK4872044.1"/>
    <property type="molecule type" value="Genomic_DNA"/>
</dbReference>
<dbReference type="Gene3D" id="3.90.190.10">
    <property type="entry name" value="Protein tyrosine phosphatase superfamily"/>
    <property type="match status" value="2"/>
</dbReference>
<dbReference type="CDD" id="cd14499">
    <property type="entry name" value="CDC14_C"/>
    <property type="match status" value="1"/>
</dbReference>
<gene>
    <name evidence="8" type="ORF">RN001_016168</name>
</gene>